<feature type="compositionally biased region" description="Polar residues" evidence="2">
    <location>
        <begin position="261"/>
        <end position="274"/>
    </location>
</feature>
<evidence type="ECO:0000256" key="1">
    <source>
        <dbReference type="SAM" id="Coils"/>
    </source>
</evidence>
<organism evidence="3 4">
    <name type="scientific">Orchesella dallaii</name>
    <dbReference type="NCBI Taxonomy" id="48710"/>
    <lineage>
        <taxon>Eukaryota</taxon>
        <taxon>Metazoa</taxon>
        <taxon>Ecdysozoa</taxon>
        <taxon>Arthropoda</taxon>
        <taxon>Hexapoda</taxon>
        <taxon>Collembola</taxon>
        <taxon>Entomobryomorpha</taxon>
        <taxon>Entomobryoidea</taxon>
        <taxon>Orchesellidae</taxon>
        <taxon>Orchesellinae</taxon>
        <taxon>Orchesella</taxon>
    </lineage>
</organism>
<accession>A0ABP1R6Q1</accession>
<reference evidence="3 4" key="1">
    <citation type="submission" date="2024-08" db="EMBL/GenBank/DDBJ databases">
        <authorList>
            <person name="Cucini C."/>
            <person name="Frati F."/>
        </authorList>
    </citation>
    <scope>NUCLEOTIDE SEQUENCE [LARGE SCALE GENOMIC DNA]</scope>
</reference>
<evidence type="ECO:0000313" key="4">
    <source>
        <dbReference type="Proteomes" id="UP001642540"/>
    </source>
</evidence>
<keyword evidence="4" id="KW-1185">Reference proteome</keyword>
<feature type="coiled-coil region" evidence="1">
    <location>
        <begin position="50"/>
        <end position="106"/>
    </location>
</feature>
<evidence type="ECO:0000313" key="3">
    <source>
        <dbReference type="EMBL" id="CAL8121472.1"/>
    </source>
</evidence>
<comment type="caution">
    <text evidence="3">The sequence shown here is derived from an EMBL/GenBank/DDBJ whole genome shotgun (WGS) entry which is preliminary data.</text>
</comment>
<dbReference type="EMBL" id="CAXLJM020000065">
    <property type="protein sequence ID" value="CAL8121472.1"/>
    <property type="molecule type" value="Genomic_DNA"/>
</dbReference>
<sequence>MPSKKLSKRPHNDSNSESDSEAQVIPSKKIRKANKKQNINTSNAAIMEKLIEITEQNKKISEKVETVETNVKECRESLTKTLEDFKTQVEGSLTEHSDRLQKLESNVSVIDHEVKIMKLDRDRMLCDMNRINLILLNFAEVNDRDQIYKLRKNVRKPTILCEDIPFHIRQDQKGLKSIKETILAKYPQADVRINFYHRMLLHDNKITTIIHGEKSEKPASQSEIKKLFPEPSYRQPERSINQQQPEDANNSKRPAVAPTVDAQTTGIPKTTATENKGSRGGGRGNNFLGRLNRQAIPSIIGI</sequence>
<proteinExistence type="predicted"/>
<dbReference type="Proteomes" id="UP001642540">
    <property type="component" value="Unassembled WGS sequence"/>
</dbReference>
<feature type="region of interest" description="Disordered" evidence="2">
    <location>
        <begin position="229"/>
        <end position="289"/>
    </location>
</feature>
<keyword evidence="1" id="KW-0175">Coiled coil</keyword>
<name>A0ABP1R6Q1_9HEXA</name>
<gene>
    <name evidence="3" type="ORF">ODALV1_LOCUS19400</name>
</gene>
<protein>
    <submittedName>
        <fullName evidence="3">Uncharacterized protein</fullName>
    </submittedName>
</protein>
<feature type="region of interest" description="Disordered" evidence="2">
    <location>
        <begin position="1"/>
        <end position="27"/>
    </location>
</feature>
<evidence type="ECO:0000256" key="2">
    <source>
        <dbReference type="SAM" id="MobiDB-lite"/>
    </source>
</evidence>
<feature type="compositionally biased region" description="Polar residues" evidence="2">
    <location>
        <begin position="238"/>
        <end position="252"/>
    </location>
</feature>